<keyword evidence="1" id="KW-0812">Transmembrane</keyword>
<evidence type="ECO:0000256" key="1">
    <source>
        <dbReference type="SAM" id="Phobius"/>
    </source>
</evidence>
<accession>A0A8K1X7B0</accession>
<geneLocation type="mitochondrion" evidence="2"/>
<reference evidence="2" key="1">
    <citation type="journal article" date="2022" name="PeerJ">
        <title>Hammerhead flatworms (Platyhelminthes, Geoplanidae, Bipaliinae): mitochondrial genomes and description of two new species from France, Italy and Mayotte.</title>
        <authorList>
            <person name="Justine J.-L."/>
            <person name="Gastineau R."/>
            <person name="Gros P."/>
            <person name="Gey D."/>
            <person name="Ruzzier E."/>
            <person name="Winsor L."/>
        </authorList>
    </citation>
    <scope>NUCLEOTIDE SEQUENCE</scope>
</reference>
<feature type="transmembrane region" description="Helical" evidence="1">
    <location>
        <begin position="68"/>
        <end position="88"/>
    </location>
</feature>
<gene>
    <name evidence="2" type="primary">ND6</name>
</gene>
<organism evidence="2">
    <name type="scientific">Diversibipalium mayottensis</name>
    <dbReference type="NCBI Taxonomy" id="3348909"/>
    <lineage>
        <taxon>Eukaryota</taxon>
        <taxon>Metazoa</taxon>
        <taxon>Spiralia</taxon>
        <taxon>Lophotrochozoa</taxon>
        <taxon>Platyhelminthes</taxon>
        <taxon>Rhabditophora</taxon>
        <taxon>Seriata</taxon>
        <taxon>Tricladida</taxon>
        <taxon>Continenticola</taxon>
        <taxon>Geoplanoidea</taxon>
        <taxon>Geoplanidae</taxon>
        <taxon>Bipaliinae</taxon>
        <taxon>Diversibipalium</taxon>
    </lineage>
</organism>
<keyword evidence="2" id="KW-0496">Mitochondrion</keyword>
<keyword evidence="1" id="KW-0472">Membrane</keyword>
<dbReference type="EMBL" id="MZ561470">
    <property type="protein sequence ID" value="UHA56301.1"/>
    <property type="molecule type" value="Genomic_DNA"/>
</dbReference>
<sequence>MLSYVLLFSSSVVFLGGSMLGVCLIVFYLLSVLGLFWYGLIFILINVGGVMVLFYYVFTLNPNPQQTVILGMGGLFMLGVSLVLLMGFSQGVGIGSAVDGVYEIVESVEDCSYMLFSLVESQFLILVSLLLVFALLVVSYLTSSIGGSFRPFSA</sequence>
<name>A0A8K1X7B0_9PLAT</name>
<keyword evidence="1" id="KW-1133">Transmembrane helix</keyword>
<feature type="transmembrane region" description="Helical" evidence="1">
    <location>
        <begin position="123"/>
        <end position="142"/>
    </location>
</feature>
<feature type="transmembrane region" description="Helical" evidence="1">
    <location>
        <begin position="12"/>
        <end position="30"/>
    </location>
</feature>
<dbReference type="AlphaFoldDB" id="A0A8K1X7B0"/>
<evidence type="ECO:0000313" key="2">
    <source>
        <dbReference type="EMBL" id="UHA56301.1"/>
    </source>
</evidence>
<feature type="transmembrane region" description="Helical" evidence="1">
    <location>
        <begin position="36"/>
        <end position="56"/>
    </location>
</feature>
<proteinExistence type="predicted"/>
<protein>
    <submittedName>
        <fullName evidence="2">NADH dehydrogenase subunit 6</fullName>
    </submittedName>
</protein>